<dbReference type="GO" id="GO:0005829">
    <property type="term" value="C:cytosol"/>
    <property type="evidence" value="ECO:0007669"/>
    <property type="project" value="TreeGrafter"/>
</dbReference>
<dbReference type="PANTHER" id="PTHR43434:SF1">
    <property type="entry name" value="PHOSPHOGLYCOLATE PHOSPHATASE"/>
    <property type="match status" value="1"/>
</dbReference>
<dbReference type="EMBL" id="QUSG01000001">
    <property type="protein sequence ID" value="KAA3531875.1"/>
    <property type="molecule type" value="Genomic_DNA"/>
</dbReference>
<dbReference type="InterPro" id="IPR050155">
    <property type="entry name" value="HAD-like_hydrolase_sf"/>
</dbReference>
<evidence type="ECO:0000256" key="2">
    <source>
        <dbReference type="ARBA" id="ARBA00004818"/>
    </source>
</evidence>
<dbReference type="SFLD" id="SFLDG01129">
    <property type="entry name" value="C1.5:_HAD__Beta-PGM__Phosphata"/>
    <property type="match status" value="1"/>
</dbReference>
<comment type="similarity">
    <text evidence="3">Belongs to the HAD-like hydrolase superfamily. CbbY/CbbZ/Gph/YieH family.</text>
</comment>
<dbReference type="GeneID" id="60681724"/>
<dbReference type="CDD" id="cd01427">
    <property type="entry name" value="HAD_like"/>
    <property type="match status" value="1"/>
</dbReference>
<keyword evidence="5" id="KW-0378">Hydrolase</keyword>
<evidence type="ECO:0000313" key="6">
    <source>
        <dbReference type="Proteomes" id="UP000436911"/>
    </source>
</evidence>
<dbReference type="GO" id="GO:0006281">
    <property type="term" value="P:DNA repair"/>
    <property type="evidence" value="ECO:0007669"/>
    <property type="project" value="TreeGrafter"/>
</dbReference>
<evidence type="ECO:0000256" key="3">
    <source>
        <dbReference type="ARBA" id="ARBA00006171"/>
    </source>
</evidence>
<sequence length="246" mass="25719">MTGSGIVTDDLARTHPKIRGILFDKDGTLLDYDASWAPVNRQLALMAADGDQTLADQLLSACGMDPENGYMVPDSLLAAGNAREIAEGLAKAGSPFDADYLTEALDAIFANAAALSVPVTDLSALFAKLKARGLKLGIASSDNERSIRAIVARFGLESHVDFIAGYDSGFGCKPEPGMVHGFCHATGLTPEHVAVVGDNNHDLLMGRNAKAGLSIAVLTGTGSRLTLEAGSDFCLNDITELEQVLG</sequence>
<reference evidence="5 6" key="1">
    <citation type="submission" date="2018-08" db="EMBL/GenBank/DDBJ databases">
        <title>Genome sequencing of Agrobacterium vitis strain ICMP 10754.</title>
        <authorList>
            <person name="Visnovsky S.B."/>
            <person name="Pitman A.R."/>
        </authorList>
    </citation>
    <scope>NUCLEOTIDE SEQUENCE [LARGE SCALE GENOMIC DNA]</scope>
    <source>
        <strain evidence="5 6">ICMP 10754</strain>
    </source>
</reference>
<evidence type="ECO:0000313" key="5">
    <source>
        <dbReference type="EMBL" id="KAA3531875.1"/>
    </source>
</evidence>
<dbReference type="Gene3D" id="1.10.150.240">
    <property type="entry name" value="Putative phosphatase, domain 2"/>
    <property type="match status" value="1"/>
</dbReference>
<evidence type="ECO:0000256" key="4">
    <source>
        <dbReference type="ARBA" id="ARBA00013078"/>
    </source>
</evidence>
<dbReference type="InterPro" id="IPR023214">
    <property type="entry name" value="HAD_sf"/>
</dbReference>
<dbReference type="InterPro" id="IPR023198">
    <property type="entry name" value="PGP-like_dom2"/>
</dbReference>
<dbReference type="PRINTS" id="PR00413">
    <property type="entry name" value="HADHALOGNASE"/>
</dbReference>
<dbReference type="NCBIfam" id="TIGR01549">
    <property type="entry name" value="HAD-SF-IA-v1"/>
    <property type="match status" value="1"/>
</dbReference>
<comment type="pathway">
    <text evidence="2">Organic acid metabolism; glycolate biosynthesis; glycolate from 2-phosphoglycolate: step 1/1.</text>
</comment>
<name>A0A368NYZ3_AGRVI</name>
<dbReference type="OrthoDB" id="9797743at2"/>
<dbReference type="InterPro" id="IPR036412">
    <property type="entry name" value="HAD-like_sf"/>
</dbReference>
<dbReference type="RefSeq" id="WP_060719174.1">
    <property type="nucleotide sequence ID" value="NZ_CP055265.1"/>
</dbReference>
<organism evidence="5 6">
    <name type="scientific">Agrobacterium vitis</name>
    <name type="common">Rhizobium vitis</name>
    <dbReference type="NCBI Taxonomy" id="373"/>
    <lineage>
        <taxon>Bacteria</taxon>
        <taxon>Pseudomonadati</taxon>
        <taxon>Pseudomonadota</taxon>
        <taxon>Alphaproteobacteria</taxon>
        <taxon>Hyphomicrobiales</taxon>
        <taxon>Rhizobiaceae</taxon>
        <taxon>Rhizobium/Agrobacterium group</taxon>
        <taxon>Agrobacterium</taxon>
    </lineage>
</organism>
<dbReference type="PANTHER" id="PTHR43434">
    <property type="entry name" value="PHOSPHOGLYCOLATE PHOSPHATASE"/>
    <property type="match status" value="1"/>
</dbReference>
<protein>
    <recommendedName>
        <fullName evidence="4">phosphoglycolate phosphatase</fullName>
        <ecNumber evidence="4">3.1.3.18</ecNumber>
    </recommendedName>
</protein>
<dbReference type="SUPFAM" id="SSF56784">
    <property type="entry name" value="HAD-like"/>
    <property type="match status" value="1"/>
</dbReference>
<dbReference type="GO" id="GO:0008967">
    <property type="term" value="F:phosphoglycolate phosphatase activity"/>
    <property type="evidence" value="ECO:0007669"/>
    <property type="project" value="UniProtKB-EC"/>
</dbReference>
<evidence type="ECO:0000256" key="1">
    <source>
        <dbReference type="ARBA" id="ARBA00000830"/>
    </source>
</evidence>
<comment type="catalytic activity">
    <reaction evidence="1">
        <text>2-phosphoglycolate + H2O = glycolate + phosphate</text>
        <dbReference type="Rhea" id="RHEA:14369"/>
        <dbReference type="ChEBI" id="CHEBI:15377"/>
        <dbReference type="ChEBI" id="CHEBI:29805"/>
        <dbReference type="ChEBI" id="CHEBI:43474"/>
        <dbReference type="ChEBI" id="CHEBI:58033"/>
        <dbReference type="EC" id="3.1.3.18"/>
    </reaction>
</comment>
<dbReference type="Gene3D" id="3.40.50.1000">
    <property type="entry name" value="HAD superfamily/HAD-like"/>
    <property type="match status" value="1"/>
</dbReference>
<accession>A0A368NYZ3</accession>
<dbReference type="AlphaFoldDB" id="A0A368NYZ3"/>
<dbReference type="Proteomes" id="UP000436911">
    <property type="component" value="Unassembled WGS sequence"/>
</dbReference>
<proteinExistence type="inferred from homology"/>
<dbReference type="EC" id="3.1.3.18" evidence="4"/>
<dbReference type="SFLD" id="SFLDS00003">
    <property type="entry name" value="Haloacid_Dehalogenase"/>
    <property type="match status" value="1"/>
</dbReference>
<dbReference type="InterPro" id="IPR006439">
    <property type="entry name" value="HAD-SF_hydro_IA"/>
</dbReference>
<gene>
    <name evidence="5" type="ORF">DXT89_00350</name>
</gene>
<dbReference type="Pfam" id="PF00702">
    <property type="entry name" value="Hydrolase"/>
    <property type="match status" value="1"/>
</dbReference>
<comment type="caution">
    <text evidence="5">The sequence shown here is derived from an EMBL/GenBank/DDBJ whole genome shotgun (WGS) entry which is preliminary data.</text>
</comment>